<feature type="transmembrane region" description="Helical" evidence="6">
    <location>
        <begin position="155"/>
        <end position="173"/>
    </location>
</feature>
<feature type="transmembrane region" description="Helical" evidence="6">
    <location>
        <begin position="309"/>
        <end position="330"/>
    </location>
</feature>
<dbReference type="PROSITE" id="PS00379">
    <property type="entry name" value="CDP_ALCOHOL_P_TRANSF"/>
    <property type="match status" value="1"/>
</dbReference>
<dbReference type="InterPro" id="IPR048254">
    <property type="entry name" value="CDP_ALCOHOL_P_TRANSF_CS"/>
</dbReference>
<organism evidence="7 8">
    <name type="scientific">Naegleria fowleri</name>
    <name type="common">Brain eating amoeba</name>
    <dbReference type="NCBI Taxonomy" id="5763"/>
    <lineage>
        <taxon>Eukaryota</taxon>
        <taxon>Discoba</taxon>
        <taxon>Heterolobosea</taxon>
        <taxon>Tetramitia</taxon>
        <taxon>Eutetramitia</taxon>
        <taxon>Vahlkampfiidae</taxon>
        <taxon>Naegleria</taxon>
    </lineage>
</organism>
<keyword evidence="6" id="KW-1133">Transmembrane helix</keyword>
<feature type="transmembrane region" description="Helical" evidence="6">
    <location>
        <begin position="59"/>
        <end position="83"/>
    </location>
</feature>
<evidence type="ECO:0000256" key="4">
    <source>
        <dbReference type="ARBA" id="ARBA00023136"/>
    </source>
</evidence>
<keyword evidence="3 5" id="KW-0808">Transferase</keyword>
<comment type="subcellular location">
    <subcellularLocation>
        <location evidence="1">Membrane</location>
    </subcellularLocation>
</comment>
<keyword evidence="8" id="KW-1185">Reference proteome</keyword>
<evidence type="ECO:0000313" key="8">
    <source>
        <dbReference type="Proteomes" id="UP000444721"/>
    </source>
</evidence>
<evidence type="ECO:0000256" key="6">
    <source>
        <dbReference type="SAM" id="Phobius"/>
    </source>
</evidence>
<feature type="transmembrane region" description="Helical" evidence="6">
    <location>
        <begin position="90"/>
        <end position="108"/>
    </location>
</feature>
<dbReference type="VEuPathDB" id="AmoebaDB:NfTy_052250"/>
<dbReference type="VEuPathDB" id="AmoebaDB:NF0104470"/>
<gene>
    <name evidence="7" type="ORF">FDP41_005183</name>
</gene>
<dbReference type="GO" id="GO:0016020">
    <property type="term" value="C:membrane"/>
    <property type="evidence" value="ECO:0007669"/>
    <property type="project" value="UniProtKB-SubCell"/>
</dbReference>
<reference evidence="7 8" key="1">
    <citation type="journal article" date="2019" name="Sci. Rep.">
        <title>Nanopore sequencing improves the draft genome of the human pathogenic amoeba Naegleria fowleri.</title>
        <authorList>
            <person name="Liechti N."/>
            <person name="Schurch N."/>
            <person name="Bruggmann R."/>
            <person name="Wittwer M."/>
        </authorList>
    </citation>
    <scope>NUCLEOTIDE SEQUENCE [LARGE SCALE GENOMIC DNA]</scope>
    <source>
        <strain evidence="7 8">ATCC 30894</strain>
    </source>
</reference>
<dbReference type="EMBL" id="VFQX01000043">
    <property type="protein sequence ID" value="KAF0975856.1"/>
    <property type="molecule type" value="Genomic_DNA"/>
</dbReference>
<dbReference type="GO" id="GO:0008654">
    <property type="term" value="P:phospholipid biosynthetic process"/>
    <property type="evidence" value="ECO:0007669"/>
    <property type="project" value="InterPro"/>
</dbReference>
<sequence>MQRIKPLVSVAFQRCSDLQQAKTNLRNYAPTGGDLSLVREYVLNPFVYEPLMKFVPLSVAPNVITVAGYICLWISVIITYIHCPTFSETIPNWVFVVNAICLFAYQTLDNMDGKQARRTKTSSPLGELMDHGVDAVATTLCAISWICACKQGTTLVSYLICLIGYIPFIFATLEEYYIGGLYLGKFNGPIEGLLGFIIMQLLGGIFGHQFYQTKVFGLAPLWALFSGLTAFGSIFASIENIMNIRAKINENKKSKVENKDSALDEQQRSPCFETNFHKSLLPAIPFFILLGSFFTFVMVDRETVQRYPYLTLFSMAIGFGYLASNLTLAFLVKKPLALFSMMCIPSVLLMLNAWTGHSLVSGFYALLLCAVATFLIYGNYVLSVCDDICNALDINVFFLPTNKRD</sequence>
<keyword evidence="4 6" id="KW-0472">Membrane</keyword>
<evidence type="ECO:0000256" key="5">
    <source>
        <dbReference type="RuleBase" id="RU003750"/>
    </source>
</evidence>
<evidence type="ECO:0008006" key="9">
    <source>
        <dbReference type="Google" id="ProtNLM"/>
    </source>
</evidence>
<evidence type="ECO:0000256" key="1">
    <source>
        <dbReference type="ARBA" id="ARBA00004370"/>
    </source>
</evidence>
<comment type="caution">
    <text evidence="7">The sequence shown here is derived from an EMBL/GenBank/DDBJ whole genome shotgun (WGS) entry which is preliminary data.</text>
</comment>
<evidence type="ECO:0000256" key="3">
    <source>
        <dbReference type="ARBA" id="ARBA00022679"/>
    </source>
</evidence>
<keyword evidence="6" id="KW-0812">Transmembrane</keyword>
<dbReference type="AlphaFoldDB" id="A0A6A5BLT9"/>
<accession>A0A6A5BLT9</accession>
<proteinExistence type="inferred from homology"/>
<dbReference type="PANTHER" id="PTHR10414">
    <property type="entry name" value="ETHANOLAMINEPHOSPHOTRANSFERASE"/>
    <property type="match status" value="1"/>
</dbReference>
<evidence type="ECO:0000256" key="2">
    <source>
        <dbReference type="ARBA" id="ARBA00010441"/>
    </source>
</evidence>
<dbReference type="RefSeq" id="XP_044560569.1">
    <property type="nucleotide sequence ID" value="XM_044708680.1"/>
</dbReference>
<dbReference type="Gene3D" id="1.20.120.1760">
    <property type="match status" value="1"/>
</dbReference>
<feature type="transmembrane region" description="Helical" evidence="6">
    <location>
        <begin position="193"/>
        <end position="211"/>
    </location>
</feature>
<dbReference type="VEuPathDB" id="AmoebaDB:FDP41_005183"/>
<name>A0A6A5BLT9_NAEFO</name>
<feature type="transmembrane region" description="Helical" evidence="6">
    <location>
        <begin position="218"/>
        <end position="238"/>
    </location>
</feature>
<dbReference type="Proteomes" id="UP000444721">
    <property type="component" value="Unassembled WGS sequence"/>
</dbReference>
<dbReference type="InterPro" id="IPR014472">
    <property type="entry name" value="CHOPT"/>
</dbReference>
<evidence type="ECO:0000313" key="7">
    <source>
        <dbReference type="EMBL" id="KAF0975856.1"/>
    </source>
</evidence>
<dbReference type="GeneID" id="68112401"/>
<dbReference type="OMA" id="GMWMYST"/>
<feature type="transmembrane region" description="Helical" evidence="6">
    <location>
        <begin position="279"/>
        <end position="297"/>
    </location>
</feature>
<dbReference type="PIRSF" id="PIRSF015665">
    <property type="entry name" value="CHOPT"/>
    <property type="match status" value="1"/>
</dbReference>
<dbReference type="Pfam" id="PF01066">
    <property type="entry name" value="CDP-OH_P_transf"/>
    <property type="match status" value="1"/>
</dbReference>
<comment type="similarity">
    <text evidence="2 5">Belongs to the CDP-alcohol phosphatidyltransferase class-I family.</text>
</comment>
<dbReference type="GO" id="GO:0016780">
    <property type="term" value="F:phosphotransferase activity, for other substituted phosphate groups"/>
    <property type="evidence" value="ECO:0007669"/>
    <property type="project" value="InterPro"/>
</dbReference>
<dbReference type="OrthoDB" id="196717at2759"/>
<dbReference type="InterPro" id="IPR000462">
    <property type="entry name" value="CDP-OH_P_trans"/>
</dbReference>
<protein>
    <recommendedName>
        <fullName evidence="9">Ethanolaminephosphotransferase</fullName>
    </recommendedName>
</protein>
<dbReference type="InterPro" id="IPR043130">
    <property type="entry name" value="CDP-OH_PTrfase_TM_dom"/>
</dbReference>
<dbReference type="PANTHER" id="PTHR10414:SF37">
    <property type="entry name" value="BB IN A BOXCAR, ISOFORM C"/>
    <property type="match status" value="1"/>
</dbReference>
<feature type="transmembrane region" description="Helical" evidence="6">
    <location>
        <begin position="362"/>
        <end position="382"/>
    </location>
</feature>